<sequence length="225" mass="25128">MWFFAGKEKQCGHSLCLHCFFCCGIQRGELEVNKKSNILFISEVAVFSALAYLLDLFCGILSLKIWPQGGSISIAMVPIFIMAYRWGIKGGLLTGFILGLLQFILSFTQIYQIIQGIIDYFIAFTVVGFAGVFARQIKLAFDKGNHRTWVTYTVFGAFIGSLLRYIAHVISGAIFFGNYAPKGQPVMIYSLLYNGTYMLPSFVISAIIVVLVIKALPKKMLIQEN</sequence>
<proteinExistence type="predicted"/>
<reference evidence="2 3" key="1">
    <citation type="submission" date="2021-01" db="EMBL/GenBank/DDBJ databases">
        <title>Genome public.</title>
        <authorList>
            <person name="Liu C."/>
            <person name="Sun Q."/>
        </authorList>
    </citation>
    <scope>NUCLEOTIDE SEQUENCE [LARGE SCALE GENOMIC DNA]</scope>
    <source>
        <strain evidence="2 3">YIM B02564</strain>
    </source>
</reference>
<keyword evidence="1" id="KW-0812">Transmembrane</keyword>
<evidence type="ECO:0000256" key="1">
    <source>
        <dbReference type="SAM" id="Phobius"/>
    </source>
</evidence>
<feature type="transmembrane region" description="Helical" evidence="1">
    <location>
        <begin position="117"/>
        <end position="137"/>
    </location>
</feature>
<dbReference type="Proteomes" id="UP000623967">
    <property type="component" value="Unassembled WGS sequence"/>
</dbReference>
<name>A0ABS1TV57_9BACI</name>
<gene>
    <name evidence="2" type="primary">thiT</name>
    <name evidence="2" type="ORF">JK635_23695</name>
</gene>
<dbReference type="EMBL" id="JAESWB010000403">
    <property type="protein sequence ID" value="MBL4955157.1"/>
    <property type="molecule type" value="Genomic_DNA"/>
</dbReference>
<comment type="caution">
    <text evidence="2">The sequence shown here is derived from an EMBL/GenBank/DDBJ whole genome shotgun (WGS) entry which is preliminary data.</text>
</comment>
<keyword evidence="3" id="KW-1185">Reference proteome</keyword>
<keyword evidence="1" id="KW-1133">Transmembrane helix</keyword>
<dbReference type="NCBIfam" id="TIGR02357">
    <property type="entry name" value="ECF_ThiT_YuaJ"/>
    <property type="match status" value="1"/>
</dbReference>
<feature type="transmembrane region" description="Helical" evidence="1">
    <location>
        <begin position="197"/>
        <end position="216"/>
    </location>
</feature>
<feature type="transmembrane region" description="Helical" evidence="1">
    <location>
        <begin position="91"/>
        <end position="111"/>
    </location>
</feature>
<evidence type="ECO:0000313" key="2">
    <source>
        <dbReference type="EMBL" id="MBL4955157.1"/>
    </source>
</evidence>
<organism evidence="2 3">
    <name type="scientific">Neobacillus paridis</name>
    <dbReference type="NCBI Taxonomy" id="2803862"/>
    <lineage>
        <taxon>Bacteria</taxon>
        <taxon>Bacillati</taxon>
        <taxon>Bacillota</taxon>
        <taxon>Bacilli</taxon>
        <taxon>Bacillales</taxon>
        <taxon>Bacillaceae</taxon>
        <taxon>Neobacillus</taxon>
    </lineage>
</organism>
<protein>
    <submittedName>
        <fullName evidence="2">Energy-coupled thiamine transporter ThiT</fullName>
    </submittedName>
</protein>
<accession>A0ABS1TV57</accession>
<dbReference type="Pfam" id="PF09515">
    <property type="entry name" value="Thia_YuaJ"/>
    <property type="match status" value="1"/>
</dbReference>
<feature type="transmembrane region" description="Helical" evidence="1">
    <location>
        <begin position="149"/>
        <end position="177"/>
    </location>
</feature>
<dbReference type="InterPro" id="IPR012651">
    <property type="entry name" value="Thia_Transptr_ThiT"/>
</dbReference>
<dbReference type="Gene3D" id="1.10.1760.20">
    <property type="match status" value="1"/>
</dbReference>
<feature type="transmembrane region" description="Helical" evidence="1">
    <location>
        <begin position="36"/>
        <end position="53"/>
    </location>
</feature>
<feature type="transmembrane region" description="Helical" evidence="1">
    <location>
        <begin position="65"/>
        <end position="84"/>
    </location>
</feature>
<evidence type="ECO:0000313" key="3">
    <source>
        <dbReference type="Proteomes" id="UP000623967"/>
    </source>
</evidence>
<keyword evidence="1" id="KW-0472">Membrane</keyword>